<evidence type="ECO:0000256" key="3">
    <source>
        <dbReference type="ARBA" id="ARBA00022630"/>
    </source>
</evidence>
<dbReference type="GO" id="GO:0005886">
    <property type="term" value="C:plasma membrane"/>
    <property type="evidence" value="ECO:0007669"/>
    <property type="project" value="UniProtKB-SubCell"/>
</dbReference>
<reference evidence="9 10" key="1">
    <citation type="journal article" date="2018" name="Int. J. Syst. Evol. Microbiol.">
        <title>Methylomusa anaerophila gen. nov., sp. nov., an anaerobic methanol-utilizing bacterium isolated from a microbial fuel cell.</title>
        <authorList>
            <person name="Amano N."/>
            <person name="Yamamuro A."/>
            <person name="Miyahara M."/>
            <person name="Kouzuma A."/>
            <person name="Abe T."/>
            <person name="Watanabe K."/>
        </authorList>
    </citation>
    <scope>NUCLEOTIDE SEQUENCE [LARGE SCALE GENOMIC DNA]</scope>
    <source>
        <strain evidence="9 10">MMFC1</strain>
    </source>
</reference>
<keyword evidence="1 6" id="KW-0813">Transport</keyword>
<dbReference type="GO" id="GO:0009055">
    <property type="term" value="F:electron transfer activity"/>
    <property type="evidence" value="ECO:0007669"/>
    <property type="project" value="InterPro"/>
</dbReference>
<evidence type="ECO:0000313" key="10">
    <source>
        <dbReference type="Proteomes" id="UP000276437"/>
    </source>
</evidence>
<keyword evidence="5 6" id="KW-0249">Electron transport</keyword>
<evidence type="ECO:0000256" key="7">
    <source>
        <dbReference type="SAM" id="Phobius"/>
    </source>
</evidence>
<evidence type="ECO:0000256" key="4">
    <source>
        <dbReference type="ARBA" id="ARBA00022643"/>
    </source>
</evidence>
<comment type="cofactor">
    <cofactor evidence="6">
        <name>FMN</name>
        <dbReference type="ChEBI" id="CHEBI:58210"/>
    </cofactor>
</comment>
<evidence type="ECO:0000256" key="2">
    <source>
        <dbReference type="ARBA" id="ARBA00022553"/>
    </source>
</evidence>
<dbReference type="Pfam" id="PF04205">
    <property type="entry name" value="FMN_bind"/>
    <property type="match status" value="1"/>
</dbReference>
<evidence type="ECO:0000259" key="8">
    <source>
        <dbReference type="SMART" id="SM00900"/>
    </source>
</evidence>
<dbReference type="PANTHER" id="PTHR36118:SF1">
    <property type="entry name" value="ION-TRANSLOCATING OXIDOREDUCTASE COMPLEX SUBUNIT G"/>
    <property type="match status" value="1"/>
</dbReference>
<comment type="function">
    <text evidence="6">Part of a membrane-bound complex that couples electron transfer with translocation of ions across the membrane.</text>
</comment>
<dbReference type="Proteomes" id="UP000276437">
    <property type="component" value="Chromosome"/>
</dbReference>
<dbReference type="PIRSF" id="PIRSF006091">
    <property type="entry name" value="E_trnsport_RnfG"/>
    <property type="match status" value="1"/>
</dbReference>
<feature type="domain" description="FMN-binding" evidence="8">
    <location>
        <begin position="96"/>
        <end position="183"/>
    </location>
</feature>
<dbReference type="EC" id="7.-.-.-" evidence="6"/>
<evidence type="ECO:0000256" key="5">
    <source>
        <dbReference type="ARBA" id="ARBA00022982"/>
    </source>
</evidence>
<dbReference type="InterPro" id="IPR007329">
    <property type="entry name" value="FMN-bd"/>
</dbReference>
<dbReference type="HAMAP" id="MF_00479">
    <property type="entry name" value="RsxG_RnfG"/>
    <property type="match status" value="1"/>
</dbReference>
<dbReference type="RefSeq" id="WP_126306008.1">
    <property type="nucleotide sequence ID" value="NZ_AP018449.1"/>
</dbReference>
<feature type="modified residue" description="FMN phosphoryl threonine" evidence="6">
    <location>
        <position position="166"/>
    </location>
</feature>
<feature type="transmembrane region" description="Helical" evidence="7">
    <location>
        <begin position="20"/>
        <end position="41"/>
    </location>
</feature>
<keyword evidence="2 6" id="KW-0597">Phosphoprotein</keyword>
<accession>A0A348AFB5</accession>
<dbReference type="OrthoDB" id="9794010at2"/>
<dbReference type="InterPro" id="IPR010209">
    <property type="entry name" value="Ion_transpt_RnfG/RsxG"/>
</dbReference>
<dbReference type="KEGG" id="mana:MAMMFC1_00397"/>
<evidence type="ECO:0000256" key="1">
    <source>
        <dbReference type="ARBA" id="ARBA00022448"/>
    </source>
</evidence>
<dbReference type="NCBIfam" id="TIGR01947">
    <property type="entry name" value="rnfG"/>
    <property type="match status" value="1"/>
</dbReference>
<keyword evidence="6 7" id="KW-0472">Membrane</keyword>
<dbReference type="GO" id="GO:0010181">
    <property type="term" value="F:FMN binding"/>
    <property type="evidence" value="ECO:0007669"/>
    <property type="project" value="InterPro"/>
</dbReference>
<organism evidence="9 10">
    <name type="scientific">Methylomusa anaerophila</name>
    <dbReference type="NCBI Taxonomy" id="1930071"/>
    <lineage>
        <taxon>Bacteria</taxon>
        <taxon>Bacillati</taxon>
        <taxon>Bacillota</taxon>
        <taxon>Negativicutes</taxon>
        <taxon>Selenomonadales</taxon>
        <taxon>Sporomusaceae</taxon>
        <taxon>Methylomusa</taxon>
    </lineage>
</organism>
<comment type="subunit">
    <text evidence="6">The complex is composed of six subunits: RnfA, RnfB, RnfC, RnfD, RnfE and RnfG.</text>
</comment>
<dbReference type="EMBL" id="AP018449">
    <property type="protein sequence ID" value="BBB89763.1"/>
    <property type="molecule type" value="Genomic_DNA"/>
</dbReference>
<proteinExistence type="inferred from homology"/>
<evidence type="ECO:0000313" key="9">
    <source>
        <dbReference type="EMBL" id="BBB89763.1"/>
    </source>
</evidence>
<dbReference type="GO" id="GO:0022900">
    <property type="term" value="P:electron transport chain"/>
    <property type="evidence" value="ECO:0007669"/>
    <property type="project" value="UniProtKB-UniRule"/>
</dbReference>
<keyword evidence="10" id="KW-1185">Reference proteome</keyword>
<keyword evidence="6 7" id="KW-0812">Transmembrane</keyword>
<comment type="subcellular location">
    <subcellularLocation>
        <location evidence="6">Cell membrane</location>
        <topology evidence="6">Single-pass membrane protein</topology>
    </subcellularLocation>
</comment>
<keyword evidence="6 7" id="KW-1133">Transmembrane helix</keyword>
<keyword evidence="4 6" id="KW-0288">FMN</keyword>
<dbReference type="PANTHER" id="PTHR36118">
    <property type="entry name" value="ION-TRANSLOCATING OXIDOREDUCTASE COMPLEX SUBUNIT G"/>
    <property type="match status" value="1"/>
</dbReference>
<comment type="similarity">
    <text evidence="6">Belongs to the RnfG family.</text>
</comment>
<name>A0A348AFB5_9FIRM</name>
<dbReference type="AlphaFoldDB" id="A0A348AFB5"/>
<evidence type="ECO:0000256" key="6">
    <source>
        <dbReference type="HAMAP-Rule" id="MF_00479"/>
    </source>
</evidence>
<keyword evidence="6" id="KW-1278">Translocase</keyword>
<sequence length="192" mass="20466">MAHDAHAHAEEKNDSIIKTALYLTATCFLSGVILAAAYTITEPAAAAQRVKAKDDAMKALVKNADSFKAVEGKEGWYEGIKDGKVIAYVVPANSKGYGGTIEMLAAVTPDGKAVDFKVLKHNETPGLGDKMVEDKFRKQFANKVPNDLEVVKVPTEKNVQALTGATITSRAVTKGVREAVEAVAAYSASQKK</sequence>
<keyword evidence="3 6" id="KW-0285">Flavoprotein</keyword>
<dbReference type="SMART" id="SM00900">
    <property type="entry name" value="FMN_bind"/>
    <property type="match status" value="1"/>
</dbReference>
<gene>
    <name evidence="6 9" type="primary">rnfG</name>
    <name evidence="9" type="ORF">MAMMFC1_00397</name>
</gene>
<protein>
    <recommendedName>
        <fullName evidence="6">Ion-translocating oxidoreductase complex subunit G</fullName>
        <ecNumber evidence="6">7.-.-.-</ecNumber>
    </recommendedName>
    <alternativeName>
        <fullName evidence="6">Rnf electron transport complex subunit G</fullName>
    </alternativeName>
</protein>
<keyword evidence="6" id="KW-1003">Cell membrane</keyword>